<evidence type="ECO:0000259" key="2">
    <source>
        <dbReference type="Pfam" id="PF18330"/>
    </source>
</evidence>
<feature type="domain" description="RNA ligase" evidence="1">
    <location>
        <begin position="72"/>
        <end position="222"/>
    </location>
</feature>
<dbReference type="InterPro" id="IPR021122">
    <property type="entry name" value="RNA_ligase_dom_REL/Rnl2"/>
</dbReference>
<reference evidence="3" key="1">
    <citation type="submission" date="2022-09" db="EMBL/GenBank/DDBJ databases">
        <title>Haloadaptaus new haloarchaeum isolated from saline soil.</title>
        <authorList>
            <person name="Duran-Viseras A."/>
            <person name="Sanchez-Porro C."/>
            <person name="Ventosa A."/>
        </authorList>
    </citation>
    <scope>NUCLEOTIDE SEQUENCE</scope>
    <source>
        <strain evidence="3">F3-133</strain>
    </source>
</reference>
<evidence type="ECO:0000313" key="3">
    <source>
        <dbReference type="EMBL" id="MCX2818161.1"/>
    </source>
</evidence>
<dbReference type="Proteomes" id="UP001149411">
    <property type="component" value="Unassembled WGS sequence"/>
</dbReference>
<gene>
    <name evidence="3" type="ORF">EGH25_02190</name>
</gene>
<evidence type="ECO:0000259" key="1">
    <source>
        <dbReference type="Pfam" id="PF09414"/>
    </source>
</evidence>
<dbReference type="GO" id="GO:0016874">
    <property type="term" value="F:ligase activity"/>
    <property type="evidence" value="ECO:0007669"/>
    <property type="project" value="UniProtKB-KW"/>
</dbReference>
<keyword evidence="3" id="KW-0436">Ligase</keyword>
<sequence>MTDQRYTDVLGVDDLNGFEDRVYDGTEYRHYPDYGKVERGTVLYDGDVVRGFPKVPRTLVLSEGVPRYFDGEVAVEEKMNGYNTRVARLDGELLALSRSGIVCPFTTRFLRRVYGDELNALIDDRPDAVVCGEMIGRDNPYTAHDYDEVASLDLRVFDVRDGSTGEAMSVEERRALCDEHGLPSVPFFGVHPVDEAVEAVRGAVDDLDDRGREGVIMKTPNVSHQLKYTTSSANQGDLGYAFSLPFDYGRDFIFGRIIREAFQAHEFDDADEADERARSLGESVLGSMLGTIETVDGGEDVGERHTVRARPDEVEAILDHLRGMGLQLVVEEDRHEGEDRFVEFVKKTQATNDKTRNYLEGGVVRE</sequence>
<dbReference type="InterPro" id="IPR041596">
    <property type="entry name" value="Lig_Pab1020_C"/>
</dbReference>
<keyword evidence="4" id="KW-1185">Reference proteome</keyword>
<comment type="caution">
    <text evidence="3">The sequence shown here is derived from an EMBL/GenBank/DDBJ whole genome shotgun (WGS) entry which is preliminary data.</text>
</comment>
<dbReference type="PRINTS" id="PR01048">
    <property type="entry name" value="Y414FAMILY"/>
</dbReference>
<dbReference type="AlphaFoldDB" id="A0A9Q4C4G7"/>
<accession>A0A9Q4C4G7</accession>
<dbReference type="Pfam" id="PF18330">
    <property type="entry name" value="Lig_C"/>
    <property type="match status" value="1"/>
</dbReference>
<dbReference type="Gene3D" id="3.30.470.30">
    <property type="entry name" value="DNA ligase/mRNA capping enzyme"/>
    <property type="match status" value="1"/>
</dbReference>
<proteinExistence type="predicted"/>
<dbReference type="SUPFAM" id="SSF56091">
    <property type="entry name" value="DNA ligase/mRNA capping enzyme, catalytic domain"/>
    <property type="match status" value="1"/>
</dbReference>
<dbReference type="Gene3D" id="3.30.1490.70">
    <property type="match status" value="1"/>
</dbReference>
<dbReference type="CDD" id="cd07894">
    <property type="entry name" value="Adenylation_RNA_ligase"/>
    <property type="match status" value="1"/>
</dbReference>
<organism evidence="3 4">
    <name type="scientific">Halorutilus salinus</name>
    <dbReference type="NCBI Taxonomy" id="2487751"/>
    <lineage>
        <taxon>Archaea</taxon>
        <taxon>Methanobacteriati</taxon>
        <taxon>Methanobacteriota</taxon>
        <taxon>Stenosarchaea group</taxon>
        <taxon>Halobacteria</taxon>
        <taxon>Halorutilales</taxon>
        <taxon>Halorutilaceae</taxon>
        <taxon>Halorutilus</taxon>
    </lineage>
</organism>
<dbReference type="Pfam" id="PF09414">
    <property type="entry name" value="RNA_ligase"/>
    <property type="match status" value="1"/>
</dbReference>
<dbReference type="EMBL" id="RKLV01000002">
    <property type="protein sequence ID" value="MCX2818161.1"/>
    <property type="molecule type" value="Genomic_DNA"/>
</dbReference>
<dbReference type="Gene3D" id="3.30.70.2160">
    <property type="match status" value="1"/>
</dbReference>
<feature type="domain" description="RNA ligase Pab1020 C-terminal" evidence="2">
    <location>
        <begin position="240"/>
        <end position="362"/>
    </location>
</feature>
<name>A0A9Q4C4G7_9EURY</name>
<protein>
    <submittedName>
        <fullName evidence="3">RNA ligase</fullName>
    </submittedName>
</protein>
<dbReference type="RefSeq" id="WP_266085850.1">
    <property type="nucleotide sequence ID" value="NZ_RKLV01000002.1"/>
</dbReference>
<dbReference type="InterPro" id="IPR001072">
    <property type="entry name" value="RNA_ligase_Pab1020"/>
</dbReference>
<dbReference type="NCBIfam" id="TIGR01209">
    <property type="entry name" value="RNA ligase"/>
    <property type="match status" value="1"/>
</dbReference>
<evidence type="ECO:0000313" key="4">
    <source>
        <dbReference type="Proteomes" id="UP001149411"/>
    </source>
</evidence>